<dbReference type="OrthoDB" id="9773828at2"/>
<keyword evidence="1" id="KW-0479">Metal-binding</keyword>
<keyword evidence="2" id="KW-0408">Iron</keyword>
<dbReference type="Pfam" id="PF13183">
    <property type="entry name" value="Fer4_8"/>
    <property type="match status" value="1"/>
</dbReference>
<dbReference type="PROSITE" id="PS51379">
    <property type="entry name" value="4FE4S_FER_2"/>
    <property type="match status" value="2"/>
</dbReference>
<dbReference type="EMBL" id="FQZM01000010">
    <property type="protein sequence ID" value="SHI72724.1"/>
    <property type="molecule type" value="Genomic_DNA"/>
</dbReference>
<organism evidence="5 6">
    <name type="scientific">Desulfofundulus thermosubterraneus DSM 16057</name>
    <dbReference type="NCBI Taxonomy" id="1121432"/>
    <lineage>
        <taxon>Bacteria</taxon>
        <taxon>Bacillati</taxon>
        <taxon>Bacillota</taxon>
        <taxon>Clostridia</taxon>
        <taxon>Eubacteriales</taxon>
        <taxon>Peptococcaceae</taxon>
        <taxon>Desulfofundulus</taxon>
    </lineage>
</organism>
<dbReference type="AlphaFoldDB" id="A0A1M6DHE3"/>
<dbReference type="GO" id="GO:0046872">
    <property type="term" value="F:metal ion binding"/>
    <property type="evidence" value="ECO:0007669"/>
    <property type="project" value="UniProtKB-KW"/>
</dbReference>
<dbReference type="Proteomes" id="UP000184529">
    <property type="component" value="Unassembled WGS sequence"/>
</dbReference>
<keyword evidence="3" id="KW-0411">Iron-sulfur</keyword>
<feature type="domain" description="4Fe-4S ferredoxin-type" evidence="4">
    <location>
        <begin position="256"/>
        <end position="286"/>
    </location>
</feature>
<sequence>MSELMKIQENLRETARKLLANGEASLVIGYALGSEVSRVVPAFISREDEVDRLVWNPLCINNLAKYLLDYRHEPGKVAVVVKGCDSRAIIRLLQDNQITREKVIILGIPCPGLINPDLVAARLDPGAQITVAAVSKQDFSLQTGEGTFTFTRDEALLKKCRDCEQHTPVIADFMLGEEIPPNDPGDPFVAVKTLEELPVEERSAYWDKQFSRCLRCYACRNVCPACTCRECVFDQAEPCWVAKANNLPENTAFHLIRAFHVAGRCVDCGECERVCPVNIPLSLLNRKILKDMKDLFNVPTPGTSLEELPPLGAFTKSDPDEFM</sequence>
<gene>
    <name evidence="5" type="ORF">SAMN02745219_00917</name>
</gene>
<name>A0A1M6DHE3_9FIRM</name>
<accession>A0A1M6DHE3</accession>
<dbReference type="STRING" id="1121432.SAMN02745219_00917"/>
<dbReference type="InterPro" id="IPR007525">
    <property type="entry name" value="FrhB_FdhB_C"/>
</dbReference>
<evidence type="ECO:0000259" key="4">
    <source>
        <dbReference type="PROSITE" id="PS51379"/>
    </source>
</evidence>
<dbReference type="InterPro" id="IPR017896">
    <property type="entry name" value="4Fe4S_Fe-S-bd"/>
</dbReference>
<feature type="domain" description="4Fe-4S ferredoxin-type" evidence="4">
    <location>
        <begin position="202"/>
        <end position="234"/>
    </location>
</feature>
<dbReference type="Pfam" id="PF04432">
    <property type="entry name" value="FrhB_FdhB_C"/>
    <property type="match status" value="1"/>
</dbReference>
<evidence type="ECO:0000256" key="3">
    <source>
        <dbReference type="ARBA" id="ARBA00023014"/>
    </source>
</evidence>
<proteinExistence type="predicted"/>
<dbReference type="SUPFAM" id="SSF46548">
    <property type="entry name" value="alpha-helical ferredoxin"/>
    <property type="match status" value="1"/>
</dbReference>
<evidence type="ECO:0000313" key="6">
    <source>
        <dbReference type="Proteomes" id="UP000184529"/>
    </source>
</evidence>
<evidence type="ECO:0000256" key="1">
    <source>
        <dbReference type="ARBA" id="ARBA00022723"/>
    </source>
</evidence>
<reference evidence="6" key="1">
    <citation type="submission" date="2016-11" db="EMBL/GenBank/DDBJ databases">
        <authorList>
            <person name="Varghese N."/>
            <person name="Submissions S."/>
        </authorList>
    </citation>
    <scope>NUCLEOTIDE SEQUENCE [LARGE SCALE GENOMIC DNA]</scope>
    <source>
        <strain evidence="6">DSM 16057</strain>
    </source>
</reference>
<dbReference type="PROSITE" id="PS00198">
    <property type="entry name" value="4FE4S_FER_1"/>
    <property type="match status" value="1"/>
</dbReference>
<dbReference type="InterPro" id="IPR009051">
    <property type="entry name" value="Helical_ferredxn"/>
</dbReference>
<evidence type="ECO:0000256" key="2">
    <source>
        <dbReference type="ARBA" id="ARBA00023004"/>
    </source>
</evidence>
<protein>
    <submittedName>
        <fullName evidence="5">4Fe-4S dicluster domain-containing protein</fullName>
    </submittedName>
</protein>
<dbReference type="InterPro" id="IPR017900">
    <property type="entry name" value="4Fe4S_Fe_S_CS"/>
</dbReference>
<dbReference type="GO" id="GO:0051536">
    <property type="term" value="F:iron-sulfur cluster binding"/>
    <property type="evidence" value="ECO:0007669"/>
    <property type="project" value="UniProtKB-KW"/>
</dbReference>
<dbReference type="Gene3D" id="1.10.1060.10">
    <property type="entry name" value="Alpha-helical ferredoxin"/>
    <property type="match status" value="1"/>
</dbReference>
<evidence type="ECO:0000313" key="5">
    <source>
        <dbReference type="EMBL" id="SHI72724.1"/>
    </source>
</evidence>
<keyword evidence="6" id="KW-1185">Reference proteome</keyword>